<reference evidence="2" key="2">
    <citation type="submission" date="2015-01" db="EMBL/GenBank/DDBJ databases">
        <title>Evolutionary Origins and Diversification of the Mycorrhizal Mutualists.</title>
        <authorList>
            <consortium name="DOE Joint Genome Institute"/>
            <consortium name="Mycorrhizal Genomics Consortium"/>
            <person name="Kohler A."/>
            <person name="Kuo A."/>
            <person name="Nagy L.G."/>
            <person name="Floudas D."/>
            <person name="Copeland A."/>
            <person name="Barry K.W."/>
            <person name="Cichocki N."/>
            <person name="Veneault-Fourrey C."/>
            <person name="LaButti K."/>
            <person name="Lindquist E.A."/>
            <person name="Lipzen A."/>
            <person name="Lundell T."/>
            <person name="Morin E."/>
            <person name="Murat C."/>
            <person name="Riley R."/>
            <person name="Ohm R."/>
            <person name="Sun H."/>
            <person name="Tunlid A."/>
            <person name="Henrissat B."/>
            <person name="Grigoriev I.V."/>
            <person name="Hibbett D.S."/>
            <person name="Martin F."/>
        </authorList>
    </citation>
    <scope>NUCLEOTIDE SEQUENCE [LARGE SCALE GENOMIC DNA]</scope>
    <source>
        <strain evidence="2">LaAM-08-1</strain>
    </source>
</reference>
<gene>
    <name evidence="1" type="ORF">K443DRAFT_12449</name>
</gene>
<sequence length="176" mass="20073">MTAFFERAFEVWCLRFPDPEPHIQWFKDELHWYAFKFPEAKKDGPVPSRSAWMEEMNVVIQEMMETLSLPPTASANCEALRAIYEALSLSMTKGKRKAKAEFTVVRDSGDEADTSIPQARTVRISENGLRILQTPRSPQKHSTTIQVSPDFGEWNPSVDYASIGWSGDQLGELFQQ</sequence>
<dbReference type="EMBL" id="KN838813">
    <property type="protein sequence ID" value="KIJ94005.1"/>
    <property type="molecule type" value="Genomic_DNA"/>
</dbReference>
<accession>A0A0C9WRI2</accession>
<name>A0A0C9WRI2_9AGAR</name>
<organism evidence="1 2">
    <name type="scientific">Laccaria amethystina LaAM-08-1</name>
    <dbReference type="NCBI Taxonomy" id="1095629"/>
    <lineage>
        <taxon>Eukaryota</taxon>
        <taxon>Fungi</taxon>
        <taxon>Dikarya</taxon>
        <taxon>Basidiomycota</taxon>
        <taxon>Agaricomycotina</taxon>
        <taxon>Agaricomycetes</taxon>
        <taxon>Agaricomycetidae</taxon>
        <taxon>Agaricales</taxon>
        <taxon>Agaricineae</taxon>
        <taxon>Hydnangiaceae</taxon>
        <taxon>Laccaria</taxon>
    </lineage>
</organism>
<protein>
    <submittedName>
        <fullName evidence="1">Uncharacterized protein</fullName>
    </submittedName>
</protein>
<evidence type="ECO:0000313" key="2">
    <source>
        <dbReference type="Proteomes" id="UP000054477"/>
    </source>
</evidence>
<dbReference type="AlphaFoldDB" id="A0A0C9WRI2"/>
<dbReference type="HOGENOM" id="CLU_1525402_0_0_1"/>
<keyword evidence="2" id="KW-1185">Reference proteome</keyword>
<proteinExistence type="predicted"/>
<reference evidence="1 2" key="1">
    <citation type="submission" date="2014-04" db="EMBL/GenBank/DDBJ databases">
        <authorList>
            <consortium name="DOE Joint Genome Institute"/>
            <person name="Kuo A."/>
            <person name="Kohler A."/>
            <person name="Nagy L.G."/>
            <person name="Floudas D."/>
            <person name="Copeland A."/>
            <person name="Barry K.W."/>
            <person name="Cichocki N."/>
            <person name="Veneault-Fourrey C."/>
            <person name="LaButti K."/>
            <person name="Lindquist E.A."/>
            <person name="Lipzen A."/>
            <person name="Lundell T."/>
            <person name="Morin E."/>
            <person name="Murat C."/>
            <person name="Sun H."/>
            <person name="Tunlid A."/>
            <person name="Henrissat B."/>
            <person name="Grigoriev I.V."/>
            <person name="Hibbett D.S."/>
            <person name="Martin F."/>
            <person name="Nordberg H.P."/>
            <person name="Cantor M.N."/>
            <person name="Hua S.X."/>
        </authorList>
    </citation>
    <scope>NUCLEOTIDE SEQUENCE [LARGE SCALE GENOMIC DNA]</scope>
    <source>
        <strain evidence="1 2">LaAM-08-1</strain>
    </source>
</reference>
<dbReference type="Proteomes" id="UP000054477">
    <property type="component" value="Unassembled WGS sequence"/>
</dbReference>
<evidence type="ECO:0000313" key="1">
    <source>
        <dbReference type="EMBL" id="KIJ94005.1"/>
    </source>
</evidence>